<feature type="transmembrane region" description="Helical" evidence="1">
    <location>
        <begin position="65"/>
        <end position="90"/>
    </location>
</feature>
<keyword evidence="3" id="KW-1185">Reference proteome</keyword>
<protein>
    <submittedName>
        <fullName evidence="2">Uncharacterized protein</fullName>
    </submittedName>
</protein>
<feature type="transmembrane region" description="Helical" evidence="1">
    <location>
        <begin position="20"/>
        <end position="45"/>
    </location>
</feature>
<sequence>MHRGGPNRGKAMQKARVAAVLTWIYAAAFGIPAIPVSIYLLQNGYLPMFMDLFPMYAGPWDGLEGWVFVTLLMAFLVVVLAASWAAWLAWKGRRSGLVLGLALLPVEAVFWLGFDLPFPWLFGVARGLLYALALMSQRQRPEGRLAG</sequence>
<dbReference type="eggNOG" id="ENOG5032EQK">
    <property type="taxonomic scope" value="Bacteria"/>
</dbReference>
<dbReference type="STRING" id="290340.AAur_3496"/>
<reference evidence="2 3" key="1">
    <citation type="journal article" date="2006" name="PLoS Genet.">
        <title>Secrets of soil survival revealed by the genome sequence of Arthrobacter aurescens TC1.</title>
        <authorList>
            <person name="Mongodin E.F."/>
            <person name="Shapir N."/>
            <person name="Daugherty S.C."/>
            <person name="DeBoy R.T."/>
            <person name="Emerson J.B."/>
            <person name="Shvartzbeyn A."/>
            <person name="Radune D."/>
            <person name="Vamathevan J."/>
            <person name="Riggs F."/>
            <person name="Grinberg V."/>
            <person name="Khouri H."/>
            <person name="Wackett L.P."/>
            <person name="Nelson K.E."/>
            <person name="Sadowsky M.J."/>
        </authorList>
    </citation>
    <scope>NUCLEOTIDE SEQUENCE [LARGE SCALE GENOMIC DNA]</scope>
    <source>
        <strain evidence="2 3">TC1</strain>
    </source>
</reference>
<accession>A1RAC7</accession>
<organism evidence="2 3">
    <name type="scientific">Paenarthrobacter aurescens (strain TC1)</name>
    <dbReference type="NCBI Taxonomy" id="290340"/>
    <lineage>
        <taxon>Bacteria</taxon>
        <taxon>Bacillati</taxon>
        <taxon>Actinomycetota</taxon>
        <taxon>Actinomycetes</taxon>
        <taxon>Micrococcales</taxon>
        <taxon>Micrococcaceae</taxon>
        <taxon>Paenarthrobacter</taxon>
    </lineage>
</organism>
<feature type="transmembrane region" description="Helical" evidence="1">
    <location>
        <begin position="120"/>
        <end position="136"/>
    </location>
</feature>
<name>A1RAC7_PAEAT</name>
<evidence type="ECO:0000313" key="2">
    <source>
        <dbReference type="EMBL" id="ABM06324.1"/>
    </source>
</evidence>
<dbReference type="KEGG" id="aau:AAur_3496"/>
<keyword evidence="1" id="KW-0812">Transmembrane</keyword>
<dbReference type="EMBL" id="CP000474">
    <property type="protein sequence ID" value="ABM06324.1"/>
    <property type="molecule type" value="Genomic_DNA"/>
</dbReference>
<evidence type="ECO:0000313" key="3">
    <source>
        <dbReference type="Proteomes" id="UP000000637"/>
    </source>
</evidence>
<keyword evidence="1" id="KW-1133">Transmembrane helix</keyword>
<feature type="transmembrane region" description="Helical" evidence="1">
    <location>
        <begin position="97"/>
        <end position="114"/>
    </location>
</feature>
<proteinExistence type="predicted"/>
<evidence type="ECO:0000256" key="1">
    <source>
        <dbReference type="SAM" id="Phobius"/>
    </source>
</evidence>
<dbReference type="AlphaFoldDB" id="A1RAC7"/>
<keyword evidence="1" id="KW-0472">Membrane</keyword>
<dbReference type="Proteomes" id="UP000000637">
    <property type="component" value="Chromosome"/>
</dbReference>
<gene>
    <name evidence="2" type="ordered locus">AAur_3496</name>
</gene>
<dbReference type="HOGENOM" id="CLU_1871127_0_0_11"/>